<evidence type="ECO:0000256" key="1">
    <source>
        <dbReference type="SAM" id="MobiDB-lite"/>
    </source>
</evidence>
<dbReference type="SUPFAM" id="SSF56112">
    <property type="entry name" value="Protein kinase-like (PK-like)"/>
    <property type="match status" value="1"/>
</dbReference>
<feature type="compositionally biased region" description="Polar residues" evidence="1">
    <location>
        <begin position="90"/>
        <end position="99"/>
    </location>
</feature>
<name>A0ABQ6N3A6_9STRA</name>
<dbReference type="InterPro" id="IPR011009">
    <property type="entry name" value="Kinase-like_dom_sf"/>
</dbReference>
<reference evidence="2 3" key="1">
    <citation type="journal article" date="2023" name="Commun. Biol.">
        <title>Genome analysis of Parmales, the sister group of diatoms, reveals the evolutionary specialization of diatoms from phago-mixotrophs to photoautotrophs.</title>
        <authorList>
            <person name="Ban H."/>
            <person name="Sato S."/>
            <person name="Yoshikawa S."/>
            <person name="Yamada K."/>
            <person name="Nakamura Y."/>
            <person name="Ichinomiya M."/>
            <person name="Sato N."/>
            <person name="Blanc-Mathieu R."/>
            <person name="Endo H."/>
            <person name="Kuwata A."/>
            <person name="Ogata H."/>
        </authorList>
    </citation>
    <scope>NUCLEOTIDE SEQUENCE [LARGE SCALE GENOMIC DNA]</scope>
</reference>
<dbReference type="EMBL" id="BRYB01003551">
    <property type="protein sequence ID" value="GMI38628.1"/>
    <property type="molecule type" value="Genomic_DNA"/>
</dbReference>
<dbReference type="Proteomes" id="UP001165060">
    <property type="component" value="Unassembled WGS sequence"/>
</dbReference>
<gene>
    <name evidence="2" type="ORF">TeGR_g3489</name>
</gene>
<feature type="non-terminal residue" evidence="2">
    <location>
        <position position="1"/>
    </location>
</feature>
<feature type="region of interest" description="Disordered" evidence="1">
    <location>
        <begin position="55"/>
        <end position="99"/>
    </location>
</feature>
<evidence type="ECO:0000313" key="2">
    <source>
        <dbReference type="EMBL" id="GMI38628.1"/>
    </source>
</evidence>
<proteinExistence type="predicted"/>
<sequence>YAVAHKQLRPSIKAGTPSSVAHLIRRCWAEDPKDRPDFTEILDTLLTLQRNLTEGATHDTDSDGGRSSSNSRIYASRTNSKSDLAVPGKGSQQNYGSLSTFPPMSPLGAYVMGTKGPSHVFFGPREGLSAEECDKRDAEMLSMMQQGRGGRRRSSLGSESALSDHVPSPQIAILPGLCSCAAYVSHGGGFAGRALGIVGASEQAGNSLTSSAEFSLLSQKAVESASPSAQFLAAMEEAAVRADATPGRVAVAVTHREGMRDMKDLIEGAEGRLRLPYCALAGIVAQVEGGRVAGWEWEGVWAGEDVEAGVRASVERLRLVPKV</sequence>
<accession>A0ABQ6N3A6</accession>
<organism evidence="2 3">
    <name type="scientific">Tetraparma gracilis</name>
    <dbReference type="NCBI Taxonomy" id="2962635"/>
    <lineage>
        <taxon>Eukaryota</taxon>
        <taxon>Sar</taxon>
        <taxon>Stramenopiles</taxon>
        <taxon>Ochrophyta</taxon>
        <taxon>Bolidophyceae</taxon>
        <taxon>Parmales</taxon>
        <taxon>Triparmaceae</taxon>
        <taxon>Tetraparma</taxon>
    </lineage>
</organism>
<comment type="caution">
    <text evidence="2">The sequence shown here is derived from an EMBL/GenBank/DDBJ whole genome shotgun (WGS) entry which is preliminary data.</text>
</comment>
<evidence type="ECO:0008006" key="4">
    <source>
        <dbReference type="Google" id="ProtNLM"/>
    </source>
</evidence>
<dbReference type="Gene3D" id="1.10.510.10">
    <property type="entry name" value="Transferase(Phosphotransferase) domain 1"/>
    <property type="match status" value="1"/>
</dbReference>
<evidence type="ECO:0000313" key="3">
    <source>
        <dbReference type="Proteomes" id="UP001165060"/>
    </source>
</evidence>
<protein>
    <recommendedName>
        <fullName evidence="4">Serine-threonine/tyrosine-protein kinase catalytic domain-containing protein</fullName>
    </recommendedName>
</protein>
<keyword evidence="3" id="KW-1185">Reference proteome</keyword>